<reference evidence="1" key="1">
    <citation type="submission" date="2021-07" db="EMBL/GenBank/DDBJ databases">
        <authorList>
            <person name="Catto M.A."/>
            <person name="Jacobson A."/>
            <person name="Kennedy G."/>
            <person name="Labadie P."/>
            <person name="Hunt B.G."/>
            <person name="Srinivasan R."/>
        </authorList>
    </citation>
    <scope>NUCLEOTIDE SEQUENCE</scope>
    <source>
        <strain evidence="1">PL_HMW_Pooled</strain>
        <tissue evidence="1">Head</tissue>
    </source>
</reference>
<comment type="caution">
    <text evidence="1">The sequence shown here is derived from an EMBL/GenBank/DDBJ whole genome shotgun (WGS) entry which is preliminary data.</text>
</comment>
<name>A0AAE1HBQ8_9NEOP</name>
<dbReference type="AlphaFoldDB" id="A0AAE1HBQ8"/>
<protein>
    <submittedName>
        <fullName evidence="1">tRNA modification GTPase MnmE</fullName>
    </submittedName>
</protein>
<dbReference type="EMBL" id="JAHWGI010000943">
    <property type="protein sequence ID" value="KAK3918479.1"/>
    <property type="molecule type" value="Genomic_DNA"/>
</dbReference>
<reference evidence="1" key="2">
    <citation type="journal article" date="2023" name="BMC Genomics">
        <title>Pest status, molecular evolution, and epigenetic factors derived from the genome assembly of Frankliniella fusca, a thysanopteran phytovirus vector.</title>
        <authorList>
            <person name="Catto M.A."/>
            <person name="Labadie P.E."/>
            <person name="Jacobson A.L."/>
            <person name="Kennedy G.G."/>
            <person name="Srinivasan R."/>
            <person name="Hunt B.G."/>
        </authorList>
    </citation>
    <scope>NUCLEOTIDE SEQUENCE</scope>
    <source>
        <strain evidence="1">PL_HMW_Pooled</strain>
    </source>
</reference>
<proteinExistence type="predicted"/>
<sequence>MISSCSNSFRATTKVIENILSVLLCNGIQHVSKIDGIPFLNVNSLEIRLGFLASIKIMLVTCRTVHPVA</sequence>
<accession>A0AAE1HBQ8</accession>
<organism evidence="1 2">
    <name type="scientific">Frankliniella fusca</name>
    <dbReference type="NCBI Taxonomy" id="407009"/>
    <lineage>
        <taxon>Eukaryota</taxon>
        <taxon>Metazoa</taxon>
        <taxon>Ecdysozoa</taxon>
        <taxon>Arthropoda</taxon>
        <taxon>Hexapoda</taxon>
        <taxon>Insecta</taxon>
        <taxon>Pterygota</taxon>
        <taxon>Neoptera</taxon>
        <taxon>Paraneoptera</taxon>
        <taxon>Thysanoptera</taxon>
        <taxon>Terebrantia</taxon>
        <taxon>Thripoidea</taxon>
        <taxon>Thripidae</taxon>
        <taxon>Frankliniella</taxon>
    </lineage>
</organism>
<dbReference type="Proteomes" id="UP001219518">
    <property type="component" value="Unassembled WGS sequence"/>
</dbReference>
<keyword evidence="2" id="KW-1185">Reference proteome</keyword>
<gene>
    <name evidence="1" type="ORF">KUF71_007739</name>
</gene>
<evidence type="ECO:0000313" key="2">
    <source>
        <dbReference type="Proteomes" id="UP001219518"/>
    </source>
</evidence>
<evidence type="ECO:0000313" key="1">
    <source>
        <dbReference type="EMBL" id="KAK3918479.1"/>
    </source>
</evidence>